<evidence type="ECO:0000256" key="4">
    <source>
        <dbReference type="ARBA" id="ARBA00023004"/>
    </source>
</evidence>
<dbReference type="PROSITE" id="PS00086">
    <property type="entry name" value="CYTOCHROME_P450"/>
    <property type="match status" value="1"/>
</dbReference>
<dbReference type="InterPro" id="IPR050121">
    <property type="entry name" value="Cytochrome_P450_monoxygenase"/>
</dbReference>
<dbReference type="PANTHER" id="PTHR24305">
    <property type="entry name" value="CYTOCHROME P450"/>
    <property type="match status" value="1"/>
</dbReference>
<evidence type="ECO:0000256" key="1">
    <source>
        <dbReference type="ARBA" id="ARBA00001971"/>
    </source>
</evidence>
<dbReference type="PANTHER" id="PTHR24305:SF152">
    <property type="entry name" value="P450, PUTATIVE (EUROFUNG)-RELATED"/>
    <property type="match status" value="1"/>
</dbReference>
<dbReference type="STRING" id="73230.A0A2B7ZJH8"/>
<comment type="cofactor">
    <cofactor evidence="1 5">
        <name>heme</name>
        <dbReference type="ChEBI" id="CHEBI:30413"/>
    </cofactor>
</comment>
<dbReference type="InterPro" id="IPR001128">
    <property type="entry name" value="Cyt_P450"/>
</dbReference>
<dbReference type="GO" id="GO:0020037">
    <property type="term" value="F:heme binding"/>
    <property type="evidence" value="ECO:0007669"/>
    <property type="project" value="InterPro"/>
</dbReference>
<keyword evidence="4 5" id="KW-0408">Iron</keyword>
<dbReference type="SUPFAM" id="SSF48264">
    <property type="entry name" value="Cytochrome P450"/>
    <property type="match status" value="1"/>
</dbReference>
<keyword evidence="8" id="KW-1185">Reference proteome</keyword>
<dbReference type="Pfam" id="PF00067">
    <property type="entry name" value="p450"/>
    <property type="match status" value="2"/>
</dbReference>
<sequence length="312" mass="35136">MAEGSFQVNVPRAPETLAAGFAAWLCYLGCLAVPSSRRFSDGMRHTMRSPSWASIPVRSSRYTTEMVCVRSVMKISHDAQKTLIVRVAPNELHIKDSRFFEQIYGQNPRLDKPGWANKFGMKDVTFITPQHGLHRERRGALSPIFSRRMVLNFEPVICQYAERLCERISQYAGSRRPLVVSDAYPCLSGDVVMQYAFGFRHKQLDSPNFGSFHEAFQSMGAYGHVTAQFPWFLPLVIAGPKINPCTGQWAIPARTTVAMTIVDLHHDENTFPNSHSFIPERWLDGPLAPDGTPLERYLVAFGRGSRSCLGIR</sequence>
<dbReference type="GO" id="GO:0004497">
    <property type="term" value="F:monooxygenase activity"/>
    <property type="evidence" value="ECO:0007669"/>
    <property type="project" value="UniProtKB-KW"/>
</dbReference>
<evidence type="ECO:0008006" key="9">
    <source>
        <dbReference type="Google" id="ProtNLM"/>
    </source>
</evidence>
<comment type="similarity">
    <text evidence="6">Belongs to the cytochrome P450 family.</text>
</comment>
<dbReference type="EMBL" id="PDND01000047">
    <property type="protein sequence ID" value="PGH34126.1"/>
    <property type="molecule type" value="Genomic_DNA"/>
</dbReference>
<dbReference type="InterPro" id="IPR036396">
    <property type="entry name" value="Cyt_P450_sf"/>
</dbReference>
<dbReference type="InterPro" id="IPR017972">
    <property type="entry name" value="Cyt_P450_CS"/>
</dbReference>
<dbReference type="Proteomes" id="UP000226031">
    <property type="component" value="Unassembled WGS sequence"/>
</dbReference>
<keyword evidence="3 6" id="KW-0560">Oxidoreductase</keyword>
<evidence type="ECO:0000256" key="5">
    <source>
        <dbReference type="PIRSR" id="PIRSR602401-1"/>
    </source>
</evidence>
<evidence type="ECO:0000313" key="7">
    <source>
        <dbReference type="EMBL" id="PGH34126.1"/>
    </source>
</evidence>
<dbReference type="PRINTS" id="PR00463">
    <property type="entry name" value="EP450I"/>
</dbReference>
<keyword evidence="5 6" id="KW-0349">Heme</keyword>
<evidence type="ECO:0000256" key="6">
    <source>
        <dbReference type="RuleBase" id="RU000461"/>
    </source>
</evidence>
<dbReference type="AlphaFoldDB" id="A0A2B7ZJH8"/>
<gene>
    <name evidence="7" type="ORF">GX50_03089</name>
</gene>
<protein>
    <recommendedName>
        <fullName evidence="9">Cytochrome P450 oxidoreductase</fullName>
    </recommendedName>
</protein>
<feature type="binding site" description="axial binding residue" evidence="5">
    <location>
        <position position="308"/>
    </location>
    <ligand>
        <name>heme</name>
        <dbReference type="ChEBI" id="CHEBI:30413"/>
    </ligand>
    <ligandPart>
        <name>Fe</name>
        <dbReference type="ChEBI" id="CHEBI:18248"/>
    </ligandPart>
</feature>
<dbReference type="GO" id="GO:0016705">
    <property type="term" value="F:oxidoreductase activity, acting on paired donors, with incorporation or reduction of molecular oxygen"/>
    <property type="evidence" value="ECO:0007669"/>
    <property type="project" value="InterPro"/>
</dbReference>
<dbReference type="Gene3D" id="1.10.630.10">
    <property type="entry name" value="Cytochrome P450"/>
    <property type="match status" value="2"/>
</dbReference>
<comment type="caution">
    <text evidence="7">The sequence shown here is derived from an EMBL/GenBank/DDBJ whole genome shotgun (WGS) entry which is preliminary data.</text>
</comment>
<evidence type="ECO:0000256" key="3">
    <source>
        <dbReference type="ARBA" id="ARBA00023002"/>
    </source>
</evidence>
<evidence type="ECO:0000256" key="2">
    <source>
        <dbReference type="ARBA" id="ARBA00022723"/>
    </source>
</evidence>
<keyword evidence="2 5" id="KW-0479">Metal-binding</keyword>
<dbReference type="GO" id="GO:0005506">
    <property type="term" value="F:iron ion binding"/>
    <property type="evidence" value="ECO:0007669"/>
    <property type="project" value="InterPro"/>
</dbReference>
<accession>A0A2B7ZJH8</accession>
<proteinExistence type="inferred from homology"/>
<dbReference type="InterPro" id="IPR002401">
    <property type="entry name" value="Cyt_P450_E_grp-I"/>
</dbReference>
<reference evidence="7 8" key="1">
    <citation type="submission" date="2017-10" db="EMBL/GenBank/DDBJ databases">
        <title>Comparative genomics in systemic dimorphic fungi from Ajellomycetaceae.</title>
        <authorList>
            <person name="Munoz J.F."/>
            <person name="Mcewen J.G."/>
            <person name="Clay O.K."/>
            <person name="Cuomo C.A."/>
        </authorList>
    </citation>
    <scope>NUCLEOTIDE SEQUENCE [LARGE SCALE GENOMIC DNA]</scope>
    <source>
        <strain evidence="7 8">UAMH4076</strain>
    </source>
</reference>
<evidence type="ECO:0000313" key="8">
    <source>
        <dbReference type="Proteomes" id="UP000226031"/>
    </source>
</evidence>
<keyword evidence="6" id="KW-0503">Monooxygenase</keyword>
<organism evidence="7 8">
    <name type="scientific">[Emmonsia] crescens</name>
    <dbReference type="NCBI Taxonomy" id="73230"/>
    <lineage>
        <taxon>Eukaryota</taxon>
        <taxon>Fungi</taxon>
        <taxon>Dikarya</taxon>
        <taxon>Ascomycota</taxon>
        <taxon>Pezizomycotina</taxon>
        <taxon>Eurotiomycetes</taxon>
        <taxon>Eurotiomycetidae</taxon>
        <taxon>Onygenales</taxon>
        <taxon>Ajellomycetaceae</taxon>
        <taxon>Emergomyces</taxon>
    </lineage>
</organism>
<name>A0A2B7ZJH8_9EURO</name>